<dbReference type="Pfam" id="PF20651">
    <property type="entry name" value="EXOC6_Sec15_N"/>
    <property type="match status" value="1"/>
</dbReference>
<dbReference type="PANTHER" id="PTHR12702">
    <property type="entry name" value="SEC15"/>
    <property type="match status" value="1"/>
</dbReference>
<dbReference type="STRING" id="1561998.A0A1I7TR36"/>
<protein>
    <submittedName>
        <fullName evidence="8">Sec15 domain-containing protein</fullName>
    </submittedName>
</protein>
<reference evidence="8" key="1">
    <citation type="submission" date="2016-11" db="UniProtKB">
        <authorList>
            <consortium name="WormBaseParasite"/>
        </authorList>
    </citation>
    <scope>IDENTIFICATION</scope>
</reference>
<keyword evidence="3" id="KW-0268">Exocytosis</keyword>
<dbReference type="Proteomes" id="UP000095282">
    <property type="component" value="Unplaced"/>
</dbReference>
<dbReference type="GO" id="GO:0016020">
    <property type="term" value="C:membrane"/>
    <property type="evidence" value="ECO:0007669"/>
    <property type="project" value="TreeGrafter"/>
</dbReference>
<feature type="domain" description="Exocyst complex component EXOC6/Sec15 N-terminal" evidence="6">
    <location>
        <begin position="208"/>
        <end position="364"/>
    </location>
</feature>
<keyword evidence="4" id="KW-0175">Coiled coil</keyword>
<sequence length="873" mass="102197">MQNSSSQTDMINGTASASYSNCDYGTVEMTTEQEMFLYELETFESDRMENLILAIYDTVNIQQFVSALQSRISQYDRNTQKVCYLHHESIVEALQELIQLKEYSQGIRCKTQWKDSEILRISHRLCHRKWVIVKFRMPSSSSTSQQANMASETASTSNGDGVEISAEQEYLLYELETAGTENMEMVIRAIYKSGNVNLFARALQHRINERKIQKICSFQYQNFVNAMQELIEFEEQCQNVDDDTMFIDEEIQRISQRLCREKQEKEQNRLVLSIPMARVYYYPCSKAMHTVKSALQFLISDKDYYHAMIFLKGLERIHSANIEGIWFKTIITPGRLEIKEKAYSEIKDFLENIEKMARRIGNHAVNNGKMATQDLIDFTSFHKCCQIFSLLGAKDEIEQYYRQKRLEQCDSVVESFHNLNIIEKNVEYFEEIVGFFVVEDQILNTECNLSNNEDKDNLWDRALQKMYQHLKTELVSFRCDFFSTTILKFRAHSLGYQGIWAILEMKKHILRLIRTMESHSYDVASFCTLLQDFWKYFNDVQLEFYSAVFKGDLDNQDFGPLTVESEKAYQDVIKEYPVFEKSTEQDPLPHTFPFSRFVLTEFTQAKQYIVDSFEFMDAIKLNEIVVGDNLSSCLSQLLDKSAEILEKFDITQISMAQLAQLSIVVYYLEMNYEYLDKFINSLTKRKAVVSMYRINPEMAFMDFKSKITHQCNEMMRAKIDDFLGTYHFDWELPDASDRASNYIIRLLNLLAESFKNFKDVSTDLTKRVFTTAFEHIAYFLMEILMSPDILCISPGALEQFKLDVAECEYFASLCRVEGVNSEIFVMEFMELKHIPPRPNNFVGFTDGYWQRAECANIIKQKLADYETKRNNEV</sequence>
<dbReference type="InterPro" id="IPR007225">
    <property type="entry name" value="EXOC6/Sec15"/>
</dbReference>
<feature type="domain" description="Exocyst complex subunit EXOC6/Sec15 C-terminal" evidence="5">
    <location>
        <begin position="529"/>
        <end position="832"/>
    </location>
</feature>
<dbReference type="InterPro" id="IPR042045">
    <property type="entry name" value="EXOC6/Sec15_C_dom1"/>
</dbReference>
<dbReference type="Gene3D" id="1.20.58.670">
    <property type="entry name" value="Dsl1p vesicle tethering complex, Tip20p subunit, domain D"/>
    <property type="match status" value="1"/>
</dbReference>
<evidence type="ECO:0000256" key="1">
    <source>
        <dbReference type="ARBA" id="ARBA00007944"/>
    </source>
</evidence>
<evidence type="ECO:0000259" key="5">
    <source>
        <dbReference type="Pfam" id="PF04091"/>
    </source>
</evidence>
<dbReference type="Gene3D" id="1.10.357.30">
    <property type="entry name" value="Exocyst complex subunit Sec15 C-terminal domain, N-terminal subdomain"/>
    <property type="match status" value="1"/>
</dbReference>
<dbReference type="GO" id="GO:0000145">
    <property type="term" value="C:exocyst"/>
    <property type="evidence" value="ECO:0007669"/>
    <property type="project" value="TreeGrafter"/>
</dbReference>
<dbReference type="WBParaSite" id="Csp11.Scaffold629.g10929.t1">
    <property type="protein sequence ID" value="Csp11.Scaffold629.g10929.t1"/>
    <property type="gene ID" value="Csp11.Scaffold629.g10929"/>
</dbReference>
<dbReference type="GO" id="GO:0090522">
    <property type="term" value="P:vesicle tethering involved in exocytosis"/>
    <property type="evidence" value="ECO:0007669"/>
    <property type="project" value="InterPro"/>
</dbReference>
<evidence type="ECO:0000256" key="3">
    <source>
        <dbReference type="ARBA" id="ARBA00022483"/>
    </source>
</evidence>
<name>A0A1I7TR36_9PELO</name>
<comment type="similarity">
    <text evidence="1">Belongs to the SEC15 family.</text>
</comment>
<organism evidence="7 8">
    <name type="scientific">Caenorhabditis tropicalis</name>
    <dbReference type="NCBI Taxonomy" id="1561998"/>
    <lineage>
        <taxon>Eukaryota</taxon>
        <taxon>Metazoa</taxon>
        <taxon>Ecdysozoa</taxon>
        <taxon>Nematoda</taxon>
        <taxon>Chromadorea</taxon>
        <taxon>Rhabditida</taxon>
        <taxon>Rhabditina</taxon>
        <taxon>Rhabditomorpha</taxon>
        <taxon>Rhabditoidea</taxon>
        <taxon>Rhabditidae</taxon>
        <taxon>Peloderinae</taxon>
        <taxon>Caenorhabditis</taxon>
    </lineage>
</organism>
<proteinExistence type="inferred from homology"/>
<dbReference type="InterPro" id="IPR042044">
    <property type="entry name" value="EXOC6PINT-1/Sec15/Tip20_C_dom2"/>
</dbReference>
<dbReference type="InterPro" id="IPR046361">
    <property type="entry name" value="EXOC6/Sec15_C"/>
</dbReference>
<accession>A0A1I7TR36</accession>
<keyword evidence="7" id="KW-1185">Reference proteome</keyword>
<evidence type="ECO:0000313" key="8">
    <source>
        <dbReference type="WBParaSite" id="Csp11.Scaffold629.g10929.t1"/>
    </source>
</evidence>
<keyword evidence="2" id="KW-0813">Transport</keyword>
<dbReference type="Pfam" id="PF04091">
    <property type="entry name" value="Sec15_C"/>
    <property type="match status" value="1"/>
</dbReference>
<dbReference type="GO" id="GO:0006886">
    <property type="term" value="P:intracellular protein transport"/>
    <property type="evidence" value="ECO:0007669"/>
    <property type="project" value="InterPro"/>
</dbReference>
<evidence type="ECO:0000313" key="7">
    <source>
        <dbReference type="Proteomes" id="UP000095282"/>
    </source>
</evidence>
<dbReference type="InterPro" id="IPR048359">
    <property type="entry name" value="EXOC6_Sec15_N"/>
</dbReference>
<dbReference type="AlphaFoldDB" id="A0A1I7TR36"/>
<dbReference type="PANTHER" id="PTHR12702:SF0">
    <property type="entry name" value="EXOCYST COMPLEX COMPONENT 6"/>
    <property type="match status" value="1"/>
</dbReference>
<evidence type="ECO:0000259" key="6">
    <source>
        <dbReference type="Pfam" id="PF20651"/>
    </source>
</evidence>
<dbReference type="GO" id="GO:0006893">
    <property type="term" value="P:Golgi to plasma membrane transport"/>
    <property type="evidence" value="ECO:0007669"/>
    <property type="project" value="TreeGrafter"/>
</dbReference>
<evidence type="ECO:0000256" key="4">
    <source>
        <dbReference type="ARBA" id="ARBA00023054"/>
    </source>
</evidence>
<dbReference type="eggNOG" id="KOG2176">
    <property type="taxonomic scope" value="Eukaryota"/>
</dbReference>
<evidence type="ECO:0000256" key="2">
    <source>
        <dbReference type="ARBA" id="ARBA00022448"/>
    </source>
</evidence>